<evidence type="ECO:0000313" key="3">
    <source>
        <dbReference type="Proteomes" id="UP000480178"/>
    </source>
</evidence>
<dbReference type="InterPro" id="IPR007421">
    <property type="entry name" value="Schlafen_AlbA_2_dom"/>
</dbReference>
<accession>A0A6C0GET6</accession>
<gene>
    <name evidence="2" type="ORF">GXP67_07495</name>
</gene>
<dbReference type="Gene3D" id="3.30.950.30">
    <property type="entry name" value="Schlafen, AAA domain"/>
    <property type="match status" value="1"/>
</dbReference>
<keyword evidence="2" id="KW-0067">ATP-binding</keyword>
<dbReference type="PANTHER" id="PTHR30595:SF6">
    <property type="entry name" value="SCHLAFEN ALBA-2 DOMAIN-CONTAINING PROTEIN"/>
    <property type="match status" value="1"/>
</dbReference>
<dbReference type="InterPro" id="IPR038461">
    <property type="entry name" value="Schlafen_AlbA_2_dom_sf"/>
</dbReference>
<feature type="domain" description="Schlafen AlbA-2" evidence="1">
    <location>
        <begin position="10"/>
        <end position="124"/>
    </location>
</feature>
<evidence type="ECO:0000313" key="2">
    <source>
        <dbReference type="EMBL" id="QHT66511.1"/>
    </source>
</evidence>
<protein>
    <submittedName>
        <fullName evidence="2">ATP-binding protein</fullName>
    </submittedName>
</protein>
<dbReference type="AlphaFoldDB" id="A0A6C0GET6"/>
<name>A0A6C0GET6_9BACT</name>
<reference evidence="2 3" key="1">
    <citation type="submission" date="2020-01" db="EMBL/GenBank/DDBJ databases">
        <authorList>
            <person name="Kim M.K."/>
        </authorList>
    </citation>
    <scope>NUCLEOTIDE SEQUENCE [LARGE SCALE GENOMIC DNA]</scope>
    <source>
        <strain evidence="2 3">172606-1</strain>
    </source>
</reference>
<dbReference type="Pfam" id="PF04326">
    <property type="entry name" value="SLFN_AlbA_2"/>
    <property type="match status" value="1"/>
</dbReference>
<evidence type="ECO:0000259" key="1">
    <source>
        <dbReference type="Pfam" id="PF04326"/>
    </source>
</evidence>
<dbReference type="GO" id="GO:0005524">
    <property type="term" value="F:ATP binding"/>
    <property type="evidence" value="ECO:0007669"/>
    <property type="project" value="UniProtKB-KW"/>
</dbReference>
<proteinExistence type="predicted"/>
<keyword evidence="2" id="KW-0547">Nucleotide-binding</keyword>
<dbReference type="EMBL" id="CP048222">
    <property type="protein sequence ID" value="QHT66511.1"/>
    <property type="molecule type" value="Genomic_DNA"/>
</dbReference>
<dbReference type="PANTHER" id="PTHR30595">
    <property type="entry name" value="GLPR-RELATED TRANSCRIPTIONAL REPRESSOR"/>
    <property type="match status" value="1"/>
</dbReference>
<dbReference type="KEGG" id="rhoz:GXP67_07495"/>
<keyword evidence="3" id="KW-1185">Reference proteome</keyword>
<sequence>MLEKLIAAGEGPTIEFKSTVDSALKIAKTLSAFANTKGGTLLVGVSDSGKISGIQSELQEMQKIEQAASFYCEPVVELSYQVFEAAGRQVLAVYINESEQKPHIVRNGGEKTVYVRAKDKSVPAGQEMTKVLQNGSSTPVNNVSASRNIKTLLTFLQKHESVTIKKYAKMINVSEGRAASILKELVWQGILLIHDKQTPVTYSLK</sequence>
<organism evidence="2 3">
    <name type="scientific">Rhodocytophaga rosea</name>
    <dbReference type="NCBI Taxonomy" id="2704465"/>
    <lineage>
        <taxon>Bacteria</taxon>
        <taxon>Pseudomonadati</taxon>
        <taxon>Bacteroidota</taxon>
        <taxon>Cytophagia</taxon>
        <taxon>Cytophagales</taxon>
        <taxon>Rhodocytophagaceae</taxon>
        <taxon>Rhodocytophaga</taxon>
    </lineage>
</organism>
<dbReference type="Proteomes" id="UP000480178">
    <property type="component" value="Chromosome"/>
</dbReference>